<evidence type="ECO:0000313" key="3">
    <source>
        <dbReference type="Proteomes" id="UP000030742"/>
    </source>
</evidence>
<dbReference type="HOGENOM" id="CLU_000680_4_4_1"/>
<name>N6TJ09_DENPD</name>
<dbReference type="EMBL" id="KB631729">
    <property type="protein sequence ID" value="ERL85621.1"/>
    <property type="molecule type" value="Genomic_DNA"/>
</dbReference>
<evidence type="ECO:0000313" key="1">
    <source>
        <dbReference type="EMBL" id="ENN80429.1"/>
    </source>
</evidence>
<dbReference type="Proteomes" id="UP000030742">
    <property type="component" value="Unassembled WGS sequence"/>
</dbReference>
<organism evidence="1">
    <name type="scientific">Dendroctonus ponderosae</name>
    <name type="common">Mountain pine beetle</name>
    <dbReference type="NCBI Taxonomy" id="77166"/>
    <lineage>
        <taxon>Eukaryota</taxon>
        <taxon>Metazoa</taxon>
        <taxon>Ecdysozoa</taxon>
        <taxon>Arthropoda</taxon>
        <taxon>Hexapoda</taxon>
        <taxon>Insecta</taxon>
        <taxon>Pterygota</taxon>
        <taxon>Neoptera</taxon>
        <taxon>Endopterygota</taxon>
        <taxon>Coleoptera</taxon>
        <taxon>Polyphaga</taxon>
        <taxon>Cucujiformia</taxon>
        <taxon>Curculionidae</taxon>
        <taxon>Scolytinae</taxon>
        <taxon>Dendroctonus</taxon>
    </lineage>
</organism>
<dbReference type="EMBL" id="KB740542">
    <property type="protein sequence ID" value="ENN80429.1"/>
    <property type="molecule type" value="Genomic_DNA"/>
</dbReference>
<dbReference type="OMA" id="ANAPWFI"/>
<reference evidence="1 3" key="1">
    <citation type="journal article" date="2013" name="Genome Biol.">
        <title>Draft genome of the mountain pine beetle, Dendroctonus ponderosae Hopkins, a major forest pest.</title>
        <authorList>
            <person name="Keeling C.I."/>
            <person name="Yuen M.M."/>
            <person name="Liao N.Y."/>
            <person name="Docking T.R."/>
            <person name="Chan S.K."/>
            <person name="Taylor G.A."/>
            <person name="Palmquist D.L."/>
            <person name="Jackman S.D."/>
            <person name="Nguyen A."/>
            <person name="Li M."/>
            <person name="Henderson H."/>
            <person name="Janes J.K."/>
            <person name="Zhao Y."/>
            <person name="Pandoh P."/>
            <person name="Moore R."/>
            <person name="Sperling F.A."/>
            <person name="Huber D.P."/>
            <person name="Birol I."/>
            <person name="Jones S.J."/>
            <person name="Bohlmann J."/>
        </authorList>
    </citation>
    <scope>NUCLEOTIDE SEQUENCE</scope>
</reference>
<sequence length="113" mass="13538">MTLYNKLLIYKEIIKHTWRYGIQLWGYTNSTHIKNIQTVQNKALREIANAPWFIRNNDLHRDLGILTDEQAIKGYANKHQARRQLHPNAEARQLLDDQNLYRRLKITKPFELI</sequence>
<protein>
    <submittedName>
        <fullName evidence="1">Uncharacterized protein</fullName>
    </submittedName>
</protein>
<proteinExistence type="predicted"/>
<evidence type="ECO:0000313" key="2">
    <source>
        <dbReference type="EMBL" id="ERL85621.1"/>
    </source>
</evidence>
<dbReference type="AlphaFoldDB" id="N6TJ09"/>
<gene>
    <name evidence="2" type="ORF">D910_03040</name>
    <name evidence="1" type="ORF">YQE_03145</name>
</gene>
<dbReference type="STRING" id="77166.N6TJ09"/>
<feature type="non-terminal residue" evidence="1">
    <location>
        <position position="1"/>
    </location>
</feature>
<accession>N6TJ09</accession>